<dbReference type="EMBL" id="CAJOBC010001380">
    <property type="protein sequence ID" value="CAF3675108.1"/>
    <property type="molecule type" value="Genomic_DNA"/>
</dbReference>
<dbReference type="Proteomes" id="UP000663829">
    <property type="component" value="Unassembled WGS sequence"/>
</dbReference>
<dbReference type="InterPro" id="IPR008906">
    <property type="entry name" value="HATC_C_dom"/>
</dbReference>
<dbReference type="GO" id="GO:0046983">
    <property type="term" value="F:protein dimerization activity"/>
    <property type="evidence" value="ECO:0007669"/>
    <property type="project" value="InterPro"/>
</dbReference>
<evidence type="ECO:0000259" key="1">
    <source>
        <dbReference type="Pfam" id="PF05699"/>
    </source>
</evidence>
<name>A0A813YWS5_9BILA</name>
<dbReference type="Proteomes" id="UP000681722">
    <property type="component" value="Unassembled WGS sequence"/>
</dbReference>
<accession>A0A813YWS5</accession>
<sequence>MEFQLEVGDTPITTDQGFNMILALKDEPRFPCMAHRTNTTLLEPSPKKRKHDPFKMFRQEETAPTPTLESTLKQEIETHATMPGALEFRNNPLMFWYRYRRTMSSLAYTSKNVFIIQASSVESERHFSSSGQIVCETRSSLQSEAVESFAVLCEPLINNTWPK</sequence>
<organism evidence="2 4">
    <name type="scientific">Didymodactylos carnosus</name>
    <dbReference type="NCBI Taxonomy" id="1234261"/>
    <lineage>
        <taxon>Eukaryota</taxon>
        <taxon>Metazoa</taxon>
        <taxon>Spiralia</taxon>
        <taxon>Gnathifera</taxon>
        <taxon>Rotifera</taxon>
        <taxon>Eurotatoria</taxon>
        <taxon>Bdelloidea</taxon>
        <taxon>Philodinida</taxon>
        <taxon>Philodinidae</taxon>
        <taxon>Didymodactylos</taxon>
    </lineage>
</organism>
<evidence type="ECO:0000313" key="4">
    <source>
        <dbReference type="Proteomes" id="UP000663829"/>
    </source>
</evidence>
<comment type="caution">
    <text evidence="2">The sequence shown here is derived from an EMBL/GenBank/DDBJ whole genome shotgun (WGS) entry which is preliminary data.</text>
</comment>
<dbReference type="AlphaFoldDB" id="A0A813YWS5"/>
<dbReference type="InterPro" id="IPR012337">
    <property type="entry name" value="RNaseH-like_sf"/>
</dbReference>
<evidence type="ECO:0000313" key="3">
    <source>
        <dbReference type="EMBL" id="CAF3675108.1"/>
    </source>
</evidence>
<keyword evidence="4" id="KW-1185">Reference proteome</keyword>
<dbReference type="SUPFAM" id="SSF53098">
    <property type="entry name" value="Ribonuclease H-like"/>
    <property type="match status" value="1"/>
</dbReference>
<reference evidence="2" key="1">
    <citation type="submission" date="2021-02" db="EMBL/GenBank/DDBJ databases">
        <authorList>
            <person name="Nowell W R."/>
        </authorList>
    </citation>
    <scope>NUCLEOTIDE SEQUENCE</scope>
</reference>
<dbReference type="EMBL" id="CAJNOQ010001380">
    <property type="protein sequence ID" value="CAF0890740.1"/>
    <property type="molecule type" value="Genomic_DNA"/>
</dbReference>
<feature type="domain" description="HAT C-terminal dimerisation" evidence="1">
    <location>
        <begin position="91"/>
        <end position="148"/>
    </location>
</feature>
<evidence type="ECO:0000313" key="2">
    <source>
        <dbReference type="EMBL" id="CAF0890740.1"/>
    </source>
</evidence>
<protein>
    <recommendedName>
        <fullName evidence="1">HAT C-terminal dimerisation domain-containing protein</fullName>
    </recommendedName>
</protein>
<proteinExistence type="predicted"/>
<gene>
    <name evidence="2" type="ORF">GPM918_LOCUS8108</name>
    <name evidence="3" type="ORF">SRO942_LOCUS8108</name>
</gene>
<dbReference type="Pfam" id="PF05699">
    <property type="entry name" value="Dimer_Tnp_hAT"/>
    <property type="match status" value="1"/>
</dbReference>